<keyword evidence="6 10" id="KW-0560">Oxidoreductase</keyword>
<organism evidence="11 12">
    <name type="scientific">Pyrrhoderma noxium</name>
    <dbReference type="NCBI Taxonomy" id="2282107"/>
    <lineage>
        <taxon>Eukaryota</taxon>
        <taxon>Fungi</taxon>
        <taxon>Dikarya</taxon>
        <taxon>Basidiomycota</taxon>
        <taxon>Agaricomycotina</taxon>
        <taxon>Agaricomycetes</taxon>
        <taxon>Hymenochaetales</taxon>
        <taxon>Hymenochaetaceae</taxon>
        <taxon>Pyrrhoderma</taxon>
    </lineage>
</organism>
<gene>
    <name evidence="11" type="ORF">PNOK_0907900</name>
</gene>
<keyword evidence="5 9" id="KW-0479">Metal-binding</keyword>
<dbReference type="Proteomes" id="UP000217199">
    <property type="component" value="Unassembled WGS sequence"/>
</dbReference>
<dbReference type="OrthoDB" id="1055148at2759"/>
<dbReference type="InterPro" id="IPR001128">
    <property type="entry name" value="Cyt_P450"/>
</dbReference>
<evidence type="ECO:0000256" key="9">
    <source>
        <dbReference type="PIRSR" id="PIRSR602401-1"/>
    </source>
</evidence>
<dbReference type="GO" id="GO:0020037">
    <property type="term" value="F:heme binding"/>
    <property type="evidence" value="ECO:0007669"/>
    <property type="project" value="InterPro"/>
</dbReference>
<keyword evidence="4 9" id="KW-0349">Heme</keyword>
<keyword evidence="8 10" id="KW-0503">Monooxygenase</keyword>
<evidence type="ECO:0000256" key="10">
    <source>
        <dbReference type="RuleBase" id="RU000461"/>
    </source>
</evidence>
<name>A0A286U6X4_9AGAM</name>
<evidence type="ECO:0000256" key="6">
    <source>
        <dbReference type="ARBA" id="ARBA00023002"/>
    </source>
</evidence>
<proteinExistence type="inferred from homology"/>
<reference evidence="11 12" key="1">
    <citation type="journal article" date="2017" name="Mol. Ecol.">
        <title>Comparative and population genomic landscape of Phellinus noxius: A hypervariable fungus causing root rot in trees.</title>
        <authorList>
            <person name="Chung C.L."/>
            <person name="Lee T.J."/>
            <person name="Akiba M."/>
            <person name="Lee H.H."/>
            <person name="Kuo T.H."/>
            <person name="Liu D."/>
            <person name="Ke H.M."/>
            <person name="Yokoi T."/>
            <person name="Roa M.B."/>
            <person name="Lu M.J."/>
            <person name="Chang Y.Y."/>
            <person name="Ann P.J."/>
            <person name="Tsai J.N."/>
            <person name="Chen C.Y."/>
            <person name="Tzean S.S."/>
            <person name="Ota Y."/>
            <person name="Hattori T."/>
            <person name="Sahashi N."/>
            <person name="Liou R.F."/>
            <person name="Kikuchi T."/>
            <person name="Tsai I.J."/>
        </authorList>
    </citation>
    <scope>NUCLEOTIDE SEQUENCE [LARGE SCALE GENOMIC DNA]</scope>
    <source>
        <strain evidence="11 12">FFPRI411160</strain>
    </source>
</reference>
<dbReference type="Gene3D" id="1.10.630.10">
    <property type="entry name" value="Cytochrome P450"/>
    <property type="match status" value="1"/>
</dbReference>
<dbReference type="InterPro" id="IPR002401">
    <property type="entry name" value="Cyt_P450_E_grp-I"/>
</dbReference>
<dbReference type="AlphaFoldDB" id="A0A286U6X4"/>
<comment type="cofactor">
    <cofactor evidence="1 9">
        <name>heme</name>
        <dbReference type="ChEBI" id="CHEBI:30413"/>
    </cofactor>
</comment>
<dbReference type="EMBL" id="NBII01000010">
    <property type="protein sequence ID" value="PAV15317.1"/>
    <property type="molecule type" value="Genomic_DNA"/>
</dbReference>
<evidence type="ECO:0000256" key="2">
    <source>
        <dbReference type="ARBA" id="ARBA00005179"/>
    </source>
</evidence>
<evidence type="ECO:0000256" key="4">
    <source>
        <dbReference type="ARBA" id="ARBA00022617"/>
    </source>
</evidence>
<dbReference type="GO" id="GO:0005506">
    <property type="term" value="F:iron ion binding"/>
    <property type="evidence" value="ECO:0007669"/>
    <property type="project" value="InterPro"/>
</dbReference>
<evidence type="ECO:0000313" key="11">
    <source>
        <dbReference type="EMBL" id="PAV15317.1"/>
    </source>
</evidence>
<dbReference type="InterPro" id="IPR050364">
    <property type="entry name" value="Cytochrome_P450_fung"/>
</dbReference>
<dbReference type="PRINTS" id="PR00385">
    <property type="entry name" value="P450"/>
</dbReference>
<dbReference type="PROSITE" id="PS00086">
    <property type="entry name" value="CYTOCHROME_P450"/>
    <property type="match status" value="1"/>
</dbReference>
<sequence>MAATRDCEALQSLRDTYGSIAHLRVFGRSYIYLNDYQTMVDLFEKRGNIYSSRPHLVMNDLQGWNEWSITMLPYGPELRRSRQKLHQFLQQSVIPDYHPLLAQSTYRLAELLLRNPNSFVDIVKFSAADLITRVTYGYKATGLSDPIISTAEEGMKAFSDAQGFYLVNEIPWLQYLPSWLPGMNFLKVAKDGYEKSMAMYKNPYEMFKNNLETGVGYSSISAKLLESLREKNGKVSQANEDFTAKVSSTIYAGGADTTVSALLTFILAMVLNPEVQRRAQKEIDDIIGRNALPTFADLPNLKYVDAIRKECLRWQSVVSTSTPHIVTKDDGINGYFIPANSIIIGNIWAILRDPVEYPDPDKFIPERFITEEGGKSPLDPEKIVFSVGRRICPGRHFAENSLFIDIATILATCNIERAIDSQGSPIIPVAEYIKQFIRHPVPFKCSITPRNNSIKLLQSIDPKISLEN</sequence>
<dbReference type="CDD" id="cd11065">
    <property type="entry name" value="CYP64-like"/>
    <property type="match status" value="1"/>
</dbReference>
<dbReference type="InterPro" id="IPR036396">
    <property type="entry name" value="Cyt_P450_sf"/>
</dbReference>
<dbReference type="PANTHER" id="PTHR46300:SF7">
    <property type="entry name" value="P450, PUTATIVE (EUROFUNG)-RELATED"/>
    <property type="match status" value="1"/>
</dbReference>
<evidence type="ECO:0000256" key="5">
    <source>
        <dbReference type="ARBA" id="ARBA00022723"/>
    </source>
</evidence>
<dbReference type="Pfam" id="PF00067">
    <property type="entry name" value="p450"/>
    <property type="match status" value="1"/>
</dbReference>
<dbReference type="STRING" id="2282107.A0A286U6X4"/>
<dbReference type="PRINTS" id="PR00463">
    <property type="entry name" value="EP450I"/>
</dbReference>
<comment type="caution">
    <text evidence="11">The sequence shown here is derived from an EMBL/GenBank/DDBJ whole genome shotgun (WGS) entry which is preliminary data.</text>
</comment>
<evidence type="ECO:0000313" key="12">
    <source>
        <dbReference type="Proteomes" id="UP000217199"/>
    </source>
</evidence>
<dbReference type="PANTHER" id="PTHR46300">
    <property type="entry name" value="P450, PUTATIVE (EUROFUNG)-RELATED-RELATED"/>
    <property type="match status" value="1"/>
</dbReference>
<comment type="similarity">
    <text evidence="3 10">Belongs to the cytochrome P450 family.</text>
</comment>
<evidence type="ECO:0000256" key="3">
    <source>
        <dbReference type="ARBA" id="ARBA00010617"/>
    </source>
</evidence>
<evidence type="ECO:0000256" key="8">
    <source>
        <dbReference type="ARBA" id="ARBA00023033"/>
    </source>
</evidence>
<dbReference type="InParanoid" id="A0A286U6X4"/>
<keyword evidence="12" id="KW-1185">Reference proteome</keyword>
<dbReference type="InterPro" id="IPR017972">
    <property type="entry name" value="Cyt_P450_CS"/>
</dbReference>
<dbReference type="SUPFAM" id="SSF48264">
    <property type="entry name" value="Cytochrome P450"/>
    <property type="match status" value="1"/>
</dbReference>
<evidence type="ECO:0000256" key="7">
    <source>
        <dbReference type="ARBA" id="ARBA00023004"/>
    </source>
</evidence>
<dbReference type="GO" id="GO:0004497">
    <property type="term" value="F:monooxygenase activity"/>
    <property type="evidence" value="ECO:0007669"/>
    <property type="project" value="UniProtKB-KW"/>
</dbReference>
<protein>
    <submittedName>
        <fullName evidence="11">Cytochrome P450</fullName>
    </submittedName>
</protein>
<accession>A0A286U6X4</accession>
<evidence type="ECO:0000256" key="1">
    <source>
        <dbReference type="ARBA" id="ARBA00001971"/>
    </source>
</evidence>
<comment type="pathway">
    <text evidence="2">Secondary metabolite biosynthesis.</text>
</comment>
<keyword evidence="7 9" id="KW-0408">Iron</keyword>
<feature type="binding site" description="axial binding residue" evidence="9">
    <location>
        <position position="392"/>
    </location>
    <ligand>
        <name>heme</name>
        <dbReference type="ChEBI" id="CHEBI:30413"/>
    </ligand>
    <ligandPart>
        <name>Fe</name>
        <dbReference type="ChEBI" id="CHEBI:18248"/>
    </ligandPart>
</feature>
<dbReference type="GO" id="GO:0016705">
    <property type="term" value="F:oxidoreductase activity, acting on paired donors, with incorporation or reduction of molecular oxygen"/>
    <property type="evidence" value="ECO:0007669"/>
    <property type="project" value="InterPro"/>
</dbReference>